<feature type="compositionally biased region" description="Polar residues" evidence="1">
    <location>
        <begin position="417"/>
        <end position="433"/>
    </location>
</feature>
<evidence type="ECO:0000256" key="1">
    <source>
        <dbReference type="SAM" id="MobiDB-lite"/>
    </source>
</evidence>
<evidence type="ECO:0000313" key="2">
    <source>
        <dbReference type="EMBL" id="OXA61257.1"/>
    </source>
</evidence>
<gene>
    <name evidence="2" type="ORF">Fcan01_03974</name>
</gene>
<organism evidence="2 3">
    <name type="scientific">Folsomia candida</name>
    <name type="common">Springtail</name>
    <dbReference type="NCBI Taxonomy" id="158441"/>
    <lineage>
        <taxon>Eukaryota</taxon>
        <taxon>Metazoa</taxon>
        <taxon>Ecdysozoa</taxon>
        <taxon>Arthropoda</taxon>
        <taxon>Hexapoda</taxon>
        <taxon>Collembola</taxon>
        <taxon>Entomobryomorpha</taxon>
        <taxon>Isotomoidea</taxon>
        <taxon>Isotomidae</taxon>
        <taxon>Proisotominae</taxon>
        <taxon>Folsomia</taxon>
    </lineage>
</organism>
<name>A0A226EVQ9_FOLCA</name>
<evidence type="ECO:0000313" key="3">
    <source>
        <dbReference type="Proteomes" id="UP000198287"/>
    </source>
</evidence>
<keyword evidence="3" id="KW-1185">Reference proteome</keyword>
<feature type="region of interest" description="Disordered" evidence="1">
    <location>
        <begin position="250"/>
        <end position="369"/>
    </location>
</feature>
<feature type="region of interest" description="Disordered" evidence="1">
    <location>
        <begin position="178"/>
        <end position="198"/>
    </location>
</feature>
<dbReference type="EMBL" id="LNIX01000001">
    <property type="protein sequence ID" value="OXA61257.1"/>
    <property type="molecule type" value="Genomic_DNA"/>
</dbReference>
<sequence>MQIRVKFLTIEGESMDQFQFRGWCDRPNSISKKIEMVFLRGIRSYLASKLRIIISFIIVLLEMWERAITGVLTPADCSHYLAKETDNLATGPSEENEEAVPAAAAVGSSAKRLKRIKLLVDISISPKGSSKVVSVSTKDEIMDEEPPSRWSQLVSTLGLASLHILRAIRHRLIRSVTASPRKRYSQSSSSNGGRITLSPRRRLSQLGRLIPKFNTLFGVRDPMTDSVHLVPQPKMDEAEAANRFAARNQVVEKRKRPESATTDETLYDADECEELPVQLGADGNPAVNNNREVSSEDSDEAGTGCGLNNLESDSASSSQEYSSPSSDLHRLLNIPEEQYESADDEDYVYPTGRISSTDDSTTEDESDPDASLLQQEVLELQADAAAADAELNQEILEALDLEPNVVVGLRDGDTAQNQAVSSGLNESGRSNGEVSVRELTDKPIPPPTVPAGNQADKPSKANEEQEEPLDIDSI</sequence>
<feature type="compositionally biased region" description="Low complexity" evidence="1">
    <location>
        <begin position="312"/>
        <end position="326"/>
    </location>
</feature>
<protein>
    <submittedName>
        <fullName evidence="2">Uncharacterized protein</fullName>
    </submittedName>
</protein>
<feature type="compositionally biased region" description="Acidic residues" evidence="1">
    <location>
        <begin position="337"/>
        <end position="347"/>
    </location>
</feature>
<dbReference type="Proteomes" id="UP000198287">
    <property type="component" value="Unassembled WGS sequence"/>
</dbReference>
<feature type="compositionally biased region" description="Acidic residues" evidence="1">
    <location>
        <begin position="265"/>
        <end position="274"/>
    </location>
</feature>
<reference evidence="2 3" key="1">
    <citation type="submission" date="2015-12" db="EMBL/GenBank/DDBJ databases">
        <title>The genome of Folsomia candida.</title>
        <authorList>
            <person name="Faddeeva A."/>
            <person name="Derks M.F."/>
            <person name="Anvar Y."/>
            <person name="Smit S."/>
            <person name="Van Straalen N."/>
            <person name="Roelofs D."/>
        </authorList>
    </citation>
    <scope>NUCLEOTIDE SEQUENCE [LARGE SCALE GENOMIC DNA]</scope>
    <source>
        <strain evidence="2 3">VU population</strain>
        <tissue evidence="2">Whole body</tissue>
    </source>
</reference>
<dbReference type="AlphaFoldDB" id="A0A226EVQ9"/>
<feature type="region of interest" description="Disordered" evidence="1">
    <location>
        <begin position="417"/>
        <end position="474"/>
    </location>
</feature>
<feature type="compositionally biased region" description="Acidic residues" evidence="1">
    <location>
        <begin position="464"/>
        <end position="474"/>
    </location>
</feature>
<proteinExistence type="predicted"/>
<comment type="caution">
    <text evidence="2">The sequence shown here is derived from an EMBL/GenBank/DDBJ whole genome shotgun (WGS) entry which is preliminary data.</text>
</comment>
<accession>A0A226EVQ9</accession>